<dbReference type="EMBL" id="JAGSOG010000035">
    <property type="protein sequence ID" value="MBR7833627.1"/>
    <property type="molecule type" value="Genomic_DNA"/>
</dbReference>
<organism evidence="1 2">
    <name type="scientific">Actinospica durhamensis</name>
    <dbReference type="NCBI Taxonomy" id="1508375"/>
    <lineage>
        <taxon>Bacteria</taxon>
        <taxon>Bacillati</taxon>
        <taxon>Actinomycetota</taxon>
        <taxon>Actinomycetes</taxon>
        <taxon>Catenulisporales</taxon>
        <taxon>Actinospicaceae</taxon>
        <taxon>Actinospica</taxon>
    </lineage>
</organism>
<dbReference type="AlphaFoldDB" id="A0A941EL43"/>
<gene>
    <name evidence="1" type="ORF">KDL01_10150</name>
</gene>
<reference evidence="1" key="1">
    <citation type="submission" date="2021-04" db="EMBL/GenBank/DDBJ databases">
        <title>Genome based classification of Actinospica acidithermotolerans sp. nov., an actinobacterium isolated from an Indonesian hot spring.</title>
        <authorList>
            <person name="Kusuma A.B."/>
            <person name="Putra K.E."/>
            <person name="Nafisah S."/>
            <person name="Loh J."/>
            <person name="Nouioui I."/>
            <person name="Goodfellow M."/>
        </authorList>
    </citation>
    <scope>NUCLEOTIDE SEQUENCE</scope>
    <source>
        <strain evidence="1">CSCA 57</strain>
    </source>
</reference>
<dbReference type="Proteomes" id="UP000675781">
    <property type="component" value="Unassembled WGS sequence"/>
</dbReference>
<keyword evidence="2" id="KW-1185">Reference proteome</keyword>
<evidence type="ECO:0000313" key="2">
    <source>
        <dbReference type="Proteomes" id="UP000675781"/>
    </source>
</evidence>
<evidence type="ECO:0000313" key="1">
    <source>
        <dbReference type="EMBL" id="MBR7833627.1"/>
    </source>
</evidence>
<name>A0A941EL43_9ACTN</name>
<sequence length="356" mass="39605">MPDYRARCADGVAGTVRLYQELFSDLDPIRGGFGWWHGHLDQARSILAGDYLISVCEQVSQCLTRAAWHEKTFNEAWFAEARWMRAALATGREQAPHERSEMDEQRAVRIETSLDGFFQACGSVLDNLAAVAIGTLGLSTDLVTADWNVIGKAAGGEAKLLQAPTSPGRTVQDKAVERIQHSAAAGPDGWLRWTIGMRNLLVHRGRRMQVRYFYRVKQRPGAEPEYVLLLTRNPQLTEIEDLALGLGIDSMMLREHAGNTMAGVLARLNTLTVEAMEIFAQVWTARRADPALLPPPEGLWKQLYPKKRDLSGFNGFSDTVPMSEGEMRVSPDMARRFQSAKVLDGPRDIWVGLLGS</sequence>
<protein>
    <submittedName>
        <fullName evidence="1">Uncharacterized protein</fullName>
    </submittedName>
</protein>
<comment type="caution">
    <text evidence="1">The sequence shown here is derived from an EMBL/GenBank/DDBJ whole genome shotgun (WGS) entry which is preliminary data.</text>
</comment>
<accession>A0A941EL43</accession>
<proteinExistence type="predicted"/>
<dbReference type="RefSeq" id="WP_212528146.1">
    <property type="nucleotide sequence ID" value="NZ_JAGSOG010000035.1"/>
</dbReference>